<dbReference type="PANTHER" id="PTHR30055">
    <property type="entry name" value="HTH-TYPE TRANSCRIPTIONAL REGULATOR RUTR"/>
    <property type="match status" value="1"/>
</dbReference>
<dbReference type="PRINTS" id="PR00455">
    <property type="entry name" value="HTHTETR"/>
</dbReference>
<dbReference type="InterPro" id="IPR001647">
    <property type="entry name" value="HTH_TetR"/>
</dbReference>
<evidence type="ECO:0000313" key="6">
    <source>
        <dbReference type="EMBL" id="OBI78864.1"/>
    </source>
</evidence>
<dbReference type="PANTHER" id="PTHR30055:SF234">
    <property type="entry name" value="HTH-TYPE TRANSCRIPTIONAL REGULATOR BETI"/>
    <property type="match status" value="1"/>
</dbReference>
<dbReference type="GO" id="GO:0000976">
    <property type="term" value="F:transcription cis-regulatory region binding"/>
    <property type="evidence" value="ECO:0007669"/>
    <property type="project" value="TreeGrafter"/>
</dbReference>
<evidence type="ECO:0000259" key="5">
    <source>
        <dbReference type="PROSITE" id="PS50977"/>
    </source>
</evidence>
<dbReference type="Proteomes" id="UP000093795">
    <property type="component" value="Unassembled WGS sequence"/>
</dbReference>
<gene>
    <name evidence="6" type="ORF">A9X01_27045</name>
</gene>
<dbReference type="GO" id="GO:0003700">
    <property type="term" value="F:DNA-binding transcription factor activity"/>
    <property type="evidence" value="ECO:0007669"/>
    <property type="project" value="TreeGrafter"/>
</dbReference>
<organism evidence="6 7">
    <name type="scientific">Mycobacterium asiaticum</name>
    <dbReference type="NCBI Taxonomy" id="1790"/>
    <lineage>
        <taxon>Bacteria</taxon>
        <taxon>Bacillati</taxon>
        <taxon>Actinomycetota</taxon>
        <taxon>Actinomycetes</taxon>
        <taxon>Mycobacteriales</taxon>
        <taxon>Mycobacteriaceae</taxon>
        <taxon>Mycobacterium</taxon>
    </lineage>
</organism>
<dbReference type="InterPro" id="IPR009057">
    <property type="entry name" value="Homeodomain-like_sf"/>
</dbReference>
<dbReference type="eggNOG" id="COG1309">
    <property type="taxonomic scope" value="Bacteria"/>
</dbReference>
<comment type="caution">
    <text evidence="6">The sequence shown here is derived from an EMBL/GenBank/DDBJ whole genome shotgun (WGS) entry which is preliminary data.</text>
</comment>
<dbReference type="PROSITE" id="PS50977">
    <property type="entry name" value="HTH_TETR_2"/>
    <property type="match status" value="1"/>
</dbReference>
<dbReference type="Pfam" id="PF00440">
    <property type="entry name" value="TetR_N"/>
    <property type="match status" value="1"/>
</dbReference>
<dbReference type="EMBL" id="LZKQ01000234">
    <property type="protein sequence ID" value="OBI78864.1"/>
    <property type="molecule type" value="Genomic_DNA"/>
</dbReference>
<evidence type="ECO:0000256" key="4">
    <source>
        <dbReference type="PROSITE-ProRule" id="PRU00335"/>
    </source>
</evidence>
<dbReference type="Gene3D" id="1.10.357.10">
    <property type="entry name" value="Tetracycline Repressor, domain 2"/>
    <property type="match status" value="1"/>
</dbReference>
<dbReference type="SUPFAM" id="SSF46689">
    <property type="entry name" value="Homeodomain-like"/>
    <property type="match status" value="1"/>
</dbReference>
<protein>
    <recommendedName>
        <fullName evidence="5">HTH tetR-type domain-containing protein</fullName>
    </recommendedName>
</protein>
<dbReference type="AlphaFoldDB" id="A0A1A3BVC7"/>
<proteinExistence type="predicted"/>
<evidence type="ECO:0000256" key="1">
    <source>
        <dbReference type="ARBA" id="ARBA00023015"/>
    </source>
</evidence>
<keyword evidence="3" id="KW-0804">Transcription</keyword>
<dbReference type="InterPro" id="IPR050109">
    <property type="entry name" value="HTH-type_TetR-like_transc_reg"/>
</dbReference>
<evidence type="ECO:0000256" key="3">
    <source>
        <dbReference type="ARBA" id="ARBA00023163"/>
    </source>
</evidence>
<accession>A0A1A3BVC7</accession>
<keyword evidence="2 4" id="KW-0238">DNA-binding</keyword>
<reference evidence="6 7" key="1">
    <citation type="submission" date="2016-06" db="EMBL/GenBank/DDBJ databases">
        <authorList>
            <person name="Kjaerup R.B."/>
            <person name="Dalgaard T.S."/>
            <person name="Juul-Madsen H.R."/>
        </authorList>
    </citation>
    <scope>NUCLEOTIDE SEQUENCE [LARGE SCALE GENOMIC DNA]</scope>
    <source>
        <strain evidence="6 7">1081914.2</strain>
    </source>
</reference>
<name>A0A1A3BVC7_MYCAS</name>
<sequence length="203" mass="21993">MGGTTLTIHRTLDARQRDVRERLLEAARQLIREHGHEVVRMEQVAGAAGVSRATTYRYFASKEHVVCEAALAWGQQVAQRIPQAIASAEPTAAIDVAIEQVVREAASDLAMVRATMASVLAQGPVAEQFRMGVRQMFLDLVGGAVDDAPPSLSLDPALTVLGRVFFADLALLGVGDITVEQCITELRLAASRLLPSRDHQEEQ</sequence>
<feature type="domain" description="HTH tetR-type" evidence="5">
    <location>
        <begin position="17"/>
        <end position="77"/>
    </location>
</feature>
<evidence type="ECO:0000256" key="2">
    <source>
        <dbReference type="ARBA" id="ARBA00023125"/>
    </source>
</evidence>
<feature type="DNA-binding region" description="H-T-H motif" evidence="4">
    <location>
        <begin position="40"/>
        <end position="59"/>
    </location>
</feature>
<evidence type="ECO:0000313" key="7">
    <source>
        <dbReference type="Proteomes" id="UP000093795"/>
    </source>
</evidence>
<dbReference type="STRING" id="1790.A5645_04915"/>
<keyword evidence="1" id="KW-0805">Transcription regulation</keyword>
<dbReference type="RefSeq" id="WP_065122503.1">
    <property type="nucleotide sequence ID" value="NZ_LZKQ01000234.1"/>
</dbReference>